<evidence type="ECO:0000256" key="6">
    <source>
        <dbReference type="ARBA" id="ARBA00035254"/>
    </source>
</evidence>
<dbReference type="GO" id="GO:0019843">
    <property type="term" value="F:rRNA binding"/>
    <property type="evidence" value="ECO:0007669"/>
    <property type="project" value="UniProtKB-KW"/>
</dbReference>
<dbReference type="PANTHER" id="PTHR11831:SF4">
    <property type="entry name" value="SMALL RIBOSOMAL SUBUNIT PROTEIN US4M"/>
    <property type="match status" value="1"/>
</dbReference>
<evidence type="ECO:0000256" key="7">
    <source>
        <dbReference type="PROSITE-ProRule" id="PRU00182"/>
    </source>
</evidence>
<evidence type="ECO:0000259" key="8">
    <source>
        <dbReference type="SMART" id="SM00363"/>
    </source>
</evidence>
<reference evidence="10" key="1">
    <citation type="submission" date="2017-09" db="EMBL/GenBank/DDBJ databases">
        <title>Depth-based differentiation of microbial function through sediment-hosted aquifers and enrichment of novel symbionts in the deep terrestrial subsurface.</title>
        <authorList>
            <person name="Probst A.J."/>
            <person name="Ladd B."/>
            <person name="Jarett J.K."/>
            <person name="Geller-Mcgrath D.E."/>
            <person name="Sieber C.M.K."/>
            <person name="Emerson J.B."/>
            <person name="Anantharaman K."/>
            <person name="Thomas B.C."/>
            <person name="Malmstrom R."/>
            <person name="Stieglmeier M."/>
            <person name="Klingl A."/>
            <person name="Woyke T."/>
            <person name="Ryan C.M."/>
            <person name="Banfield J.F."/>
        </authorList>
    </citation>
    <scope>NUCLEOTIDE SEQUENCE [LARGE SCALE GENOMIC DNA]</scope>
</reference>
<organism evidence="9 10">
    <name type="scientific">Candidatus Kaiserbacteria bacterium CG10_big_fil_rev_8_21_14_0_10_59_10</name>
    <dbReference type="NCBI Taxonomy" id="1974612"/>
    <lineage>
        <taxon>Bacteria</taxon>
        <taxon>Candidatus Kaiseribacteriota</taxon>
    </lineage>
</organism>
<dbReference type="Proteomes" id="UP000231379">
    <property type="component" value="Unassembled WGS sequence"/>
</dbReference>
<proteinExistence type="inferred from homology"/>
<dbReference type="GO" id="GO:0042274">
    <property type="term" value="P:ribosomal small subunit biogenesis"/>
    <property type="evidence" value="ECO:0007669"/>
    <property type="project" value="TreeGrafter"/>
</dbReference>
<sequence>MRIDNAVYRAGFVSTRRAARQAVSHGHICINGRRTTTPSAALSVGDALTVREGSRKSPLFAHLSEPVEAAEARTPPAWLSVDAPLMKAEVTSMPTHDATDASLDYQTVFEFYSR</sequence>
<dbReference type="PANTHER" id="PTHR11831">
    <property type="entry name" value="30S 40S RIBOSOMAL PROTEIN"/>
    <property type="match status" value="1"/>
</dbReference>
<evidence type="ECO:0000256" key="4">
    <source>
        <dbReference type="ARBA" id="ARBA00022980"/>
    </source>
</evidence>
<dbReference type="EMBL" id="PFBM01000021">
    <property type="protein sequence ID" value="PIR82233.1"/>
    <property type="molecule type" value="Genomic_DNA"/>
</dbReference>
<dbReference type="GO" id="GO:0015935">
    <property type="term" value="C:small ribosomal subunit"/>
    <property type="evidence" value="ECO:0007669"/>
    <property type="project" value="TreeGrafter"/>
</dbReference>
<keyword evidence="5" id="KW-0687">Ribonucleoprotein</keyword>
<comment type="similarity">
    <text evidence="1">Belongs to the universal ribosomal protein uS4 family.</text>
</comment>
<dbReference type="Gene3D" id="3.10.290.10">
    <property type="entry name" value="RNA-binding S4 domain"/>
    <property type="match status" value="1"/>
</dbReference>
<dbReference type="AlphaFoldDB" id="A0A2H0U742"/>
<name>A0A2H0U742_9BACT</name>
<keyword evidence="2" id="KW-0699">rRNA-binding</keyword>
<dbReference type="PROSITE" id="PS50889">
    <property type="entry name" value="S4"/>
    <property type="match status" value="1"/>
</dbReference>
<evidence type="ECO:0000313" key="9">
    <source>
        <dbReference type="EMBL" id="PIR82233.1"/>
    </source>
</evidence>
<dbReference type="SUPFAM" id="SSF55174">
    <property type="entry name" value="Alpha-L RNA-binding motif"/>
    <property type="match status" value="1"/>
</dbReference>
<evidence type="ECO:0000256" key="1">
    <source>
        <dbReference type="ARBA" id="ARBA00007465"/>
    </source>
</evidence>
<accession>A0A2H0U742</accession>
<dbReference type="InterPro" id="IPR022801">
    <property type="entry name" value="Ribosomal_uS4"/>
</dbReference>
<protein>
    <recommendedName>
        <fullName evidence="6">Small ribosomal subunit protein uS4</fullName>
    </recommendedName>
</protein>
<dbReference type="SMART" id="SM00363">
    <property type="entry name" value="S4"/>
    <property type="match status" value="1"/>
</dbReference>
<evidence type="ECO:0000256" key="5">
    <source>
        <dbReference type="ARBA" id="ARBA00023274"/>
    </source>
</evidence>
<evidence type="ECO:0000313" key="10">
    <source>
        <dbReference type="Proteomes" id="UP000231379"/>
    </source>
</evidence>
<dbReference type="CDD" id="cd00165">
    <property type="entry name" value="S4"/>
    <property type="match status" value="1"/>
</dbReference>
<dbReference type="InterPro" id="IPR036986">
    <property type="entry name" value="S4_RNA-bd_sf"/>
</dbReference>
<keyword evidence="3 7" id="KW-0694">RNA-binding</keyword>
<evidence type="ECO:0000256" key="2">
    <source>
        <dbReference type="ARBA" id="ARBA00022730"/>
    </source>
</evidence>
<evidence type="ECO:0000256" key="3">
    <source>
        <dbReference type="ARBA" id="ARBA00022884"/>
    </source>
</evidence>
<dbReference type="InterPro" id="IPR002942">
    <property type="entry name" value="S4_RNA-bd"/>
</dbReference>
<keyword evidence="4" id="KW-0689">Ribosomal protein</keyword>
<dbReference type="GO" id="GO:0003735">
    <property type="term" value="F:structural constituent of ribosome"/>
    <property type="evidence" value="ECO:0007669"/>
    <property type="project" value="TreeGrafter"/>
</dbReference>
<comment type="caution">
    <text evidence="9">The sequence shown here is derived from an EMBL/GenBank/DDBJ whole genome shotgun (WGS) entry which is preliminary data.</text>
</comment>
<dbReference type="FunFam" id="3.10.290.10:FF:000001">
    <property type="entry name" value="30S ribosomal protein S4"/>
    <property type="match status" value="1"/>
</dbReference>
<dbReference type="Pfam" id="PF01479">
    <property type="entry name" value="S4"/>
    <property type="match status" value="1"/>
</dbReference>
<feature type="domain" description="RNA-binding S4" evidence="8">
    <location>
        <begin position="1"/>
        <end position="64"/>
    </location>
</feature>
<gene>
    <name evidence="9" type="ORF">COU20_03700</name>
</gene>